<evidence type="ECO:0000313" key="1">
    <source>
        <dbReference type="EMBL" id="KAF8676845.1"/>
    </source>
</evidence>
<organism evidence="1 2">
    <name type="scientific">Rhizoctonia solani</name>
    <dbReference type="NCBI Taxonomy" id="456999"/>
    <lineage>
        <taxon>Eukaryota</taxon>
        <taxon>Fungi</taxon>
        <taxon>Dikarya</taxon>
        <taxon>Basidiomycota</taxon>
        <taxon>Agaricomycotina</taxon>
        <taxon>Agaricomycetes</taxon>
        <taxon>Cantharellales</taxon>
        <taxon>Ceratobasidiaceae</taxon>
        <taxon>Rhizoctonia</taxon>
    </lineage>
</organism>
<sequence>MEHFRVEPVYAMDLHSGVAHFIVTIGYISSGVVDRSKIESAVNVLIQKWPILRVRLRRSSSNVLEALIPDARHAVLATTFYVTSKGIHQVETLSVRTSTIITQRLSRNLKLYFEKSQPTLEELVSSQSPAFRLHVSCLADAAVFTFTFAHVIMGASAVGSVMRGLGSLLEGKELLDELEGDPWADLLNTAPSGANLNLRGWSTYGPSDFLASAEMERIDLEQDGPISQRIIYFPPSEIAQLKEQAMKELKTLGLEHFYGDEQYDAERTNRPIYALDAQYVPPLFLFEGRDKTCSRIRLTKSFPPDKVYLKNTQIFNATSKYANCKIRDMTLGEIAKVVRELVTEGSKQETLLDHVRWKYNCVGEFQVPVPPGERVFLASNWLTFDFGNLDISKVIKPSTDTGKVLDIYCCIPNIPWCSGCITFRDRDGGINAVFDWAEVNWTSGSNAKYAIENTVSDKDFTKSTPDGVNGLQQLM</sequence>
<reference evidence="1" key="1">
    <citation type="submission" date="2020-09" db="EMBL/GenBank/DDBJ databases">
        <title>Comparative genome analyses of four rice-infecting Rhizoctonia solani isolates reveal extensive enrichment of homogalacturonan modification genes.</title>
        <authorList>
            <person name="Lee D.-Y."/>
            <person name="Jeon J."/>
            <person name="Kim K.-T."/>
            <person name="Cheong K."/>
            <person name="Song H."/>
            <person name="Choi G."/>
            <person name="Ko J."/>
            <person name="Opiyo S.O."/>
            <person name="Zuo S."/>
            <person name="Madhav S."/>
            <person name="Lee Y.-H."/>
            <person name="Wang G.-L."/>
        </authorList>
    </citation>
    <scope>NUCLEOTIDE SEQUENCE</scope>
    <source>
        <strain evidence="1">AG1-IA YN-7</strain>
    </source>
</reference>
<accession>A0A8H7LIM1</accession>
<dbReference type="Proteomes" id="UP000650582">
    <property type="component" value="Unassembled WGS sequence"/>
</dbReference>
<keyword evidence="1" id="KW-0808">Transferase</keyword>
<dbReference type="AlphaFoldDB" id="A0A8H7LIM1"/>
<evidence type="ECO:0000313" key="2">
    <source>
        <dbReference type="Proteomes" id="UP000650582"/>
    </source>
</evidence>
<comment type="caution">
    <text evidence="1">The sequence shown here is derived from an EMBL/GenBank/DDBJ whole genome shotgun (WGS) entry which is preliminary data.</text>
</comment>
<dbReference type="EMBL" id="JACYCC010000041">
    <property type="protein sequence ID" value="KAF8676845.1"/>
    <property type="molecule type" value="Genomic_DNA"/>
</dbReference>
<gene>
    <name evidence="1" type="ORF">RHS04_06263</name>
</gene>
<proteinExistence type="predicted"/>
<name>A0A8H7LIM1_9AGAM</name>
<dbReference type="GO" id="GO:0016740">
    <property type="term" value="F:transferase activity"/>
    <property type="evidence" value="ECO:0007669"/>
    <property type="project" value="UniProtKB-KW"/>
</dbReference>
<protein>
    <submittedName>
        <fullName evidence="1">Transferase family</fullName>
    </submittedName>
</protein>